<reference evidence="1" key="1">
    <citation type="submission" date="2020-06" db="EMBL/GenBank/DDBJ databases">
        <authorList>
            <person name="Li T."/>
            <person name="Hu X."/>
            <person name="Zhang T."/>
            <person name="Song X."/>
            <person name="Zhang H."/>
            <person name="Dai N."/>
            <person name="Sheng W."/>
            <person name="Hou X."/>
            <person name="Wei L."/>
        </authorList>
    </citation>
    <scope>NUCLEOTIDE SEQUENCE</scope>
    <source>
        <strain evidence="1">G02</strain>
        <tissue evidence="1">Leaf</tissue>
    </source>
</reference>
<dbReference type="AlphaFoldDB" id="A0AAW2U8D0"/>
<gene>
    <name evidence="1" type="ORF">Sradi_1514000</name>
</gene>
<evidence type="ECO:0000313" key="1">
    <source>
        <dbReference type="EMBL" id="KAL0413123.1"/>
    </source>
</evidence>
<comment type="caution">
    <text evidence="1">The sequence shown here is derived from an EMBL/GenBank/DDBJ whole genome shotgun (WGS) entry which is preliminary data.</text>
</comment>
<name>A0AAW2U8D0_SESRA</name>
<sequence>MDIEPTFPVKRRILRKKQYDENTHDEDVRSPEEAFEYDYFNVITDMAIASLRNRFEELKRFESIFGFLLDSKRLKLLDEVNYGSVVIRFTDILGKIDVDSMIDDFASRMLDDIIFHDYRYDNLFMFMFCCCYVSVVLLSL</sequence>
<protein>
    <submittedName>
        <fullName evidence="1">Uncharacterized protein</fullName>
    </submittedName>
</protein>
<accession>A0AAW2U8D0</accession>
<organism evidence="1">
    <name type="scientific">Sesamum radiatum</name>
    <name type="common">Black benniseed</name>
    <dbReference type="NCBI Taxonomy" id="300843"/>
    <lineage>
        <taxon>Eukaryota</taxon>
        <taxon>Viridiplantae</taxon>
        <taxon>Streptophyta</taxon>
        <taxon>Embryophyta</taxon>
        <taxon>Tracheophyta</taxon>
        <taxon>Spermatophyta</taxon>
        <taxon>Magnoliopsida</taxon>
        <taxon>eudicotyledons</taxon>
        <taxon>Gunneridae</taxon>
        <taxon>Pentapetalae</taxon>
        <taxon>asterids</taxon>
        <taxon>lamiids</taxon>
        <taxon>Lamiales</taxon>
        <taxon>Pedaliaceae</taxon>
        <taxon>Sesamum</taxon>
    </lineage>
</organism>
<proteinExistence type="predicted"/>
<reference evidence="1" key="2">
    <citation type="journal article" date="2024" name="Plant">
        <title>Genomic evolution and insights into agronomic trait innovations of Sesamum species.</title>
        <authorList>
            <person name="Miao H."/>
            <person name="Wang L."/>
            <person name="Qu L."/>
            <person name="Liu H."/>
            <person name="Sun Y."/>
            <person name="Le M."/>
            <person name="Wang Q."/>
            <person name="Wei S."/>
            <person name="Zheng Y."/>
            <person name="Lin W."/>
            <person name="Duan Y."/>
            <person name="Cao H."/>
            <person name="Xiong S."/>
            <person name="Wang X."/>
            <person name="Wei L."/>
            <person name="Li C."/>
            <person name="Ma Q."/>
            <person name="Ju M."/>
            <person name="Zhao R."/>
            <person name="Li G."/>
            <person name="Mu C."/>
            <person name="Tian Q."/>
            <person name="Mei H."/>
            <person name="Zhang T."/>
            <person name="Gao T."/>
            <person name="Zhang H."/>
        </authorList>
    </citation>
    <scope>NUCLEOTIDE SEQUENCE</scope>
    <source>
        <strain evidence="1">G02</strain>
    </source>
</reference>
<dbReference type="EMBL" id="JACGWJ010000006">
    <property type="protein sequence ID" value="KAL0413123.1"/>
    <property type="molecule type" value="Genomic_DNA"/>
</dbReference>